<organism evidence="1 2">
    <name type="scientific">Williamsia sterculiae</name>
    <dbReference type="NCBI Taxonomy" id="1344003"/>
    <lineage>
        <taxon>Bacteria</taxon>
        <taxon>Bacillati</taxon>
        <taxon>Actinomycetota</taxon>
        <taxon>Actinomycetes</taxon>
        <taxon>Mycobacteriales</taxon>
        <taxon>Nocardiaceae</taxon>
        <taxon>Williamsia</taxon>
    </lineage>
</organism>
<dbReference type="EMBL" id="FTNT01000016">
    <property type="protein sequence ID" value="SIS23247.1"/>
    <property type="molecule type" value="Genomic_DNA"/>
</dbReference>
<proteinExistence type="predicted"/>
<dbReference type="Proteomes" id="UP000186218">
    <property type="component" value="Unassembled WGS sequence"/>
</dbReference>
<protein>
    <submittedName>
        <fullName evidence="1">Uncharacterized protein</fullName>
    </submittedName>
</protein>
<dbReference type="STRING" id="1344003.SAMN05445060_4082"/>
<keyword evidence="2" id="KW-1185">Reference proteome</keyword>
<evidence type="ECO:0000313" key="1">
    <source>
        <dbReference type="EMBL" id="SIS23247.1"/>
    </source>
</evidence>
<sequence length="110" mass="12222">MSTERNTYYVTYGPTDNISEAMMFCLQEMRGRAQSDWPMGNPQPVSVCHTITPAPQQREGTRKWVDRITGAPGTPQWDMGSVIVTMSAVYECASDDPFAGFDADTFGDRS</sequence>
<reference evidence="1 2" key="1">
    <citation type="submission" date="2017-01" db="EMBL/GenBank/DDBJ databases">
        <authorList>
            <person name="Mah S.A."/>
            <person name="Swanson W.J."/>
            <person name="Moy G.W."/>
            <person name="Vacquier V.D."/>
        </authorList>
    </citation>
    <scope>NUCLEOTIDE SEQUENCE [LARGE SCALE GENOMIC DNA]</scope>
    <source>
        <strain evidence="1 2">CPCC 203464</strain>
    </source>
</reference>
<gene>
    <name evidence="1" type="ORF">SAMN05445060_4082</name>
</gene>
<evidence type="ECO:0000313" key="2">
    <source>
        <dbReference type="Proteomes" id="UP000186218"/>
    </source>
</evidence>
<accession>A0A1N7HEE6</accession>
<dbReference type="RefSeq" id="WP_076482871.1">
    <property type="nucleotide sequence ID" value="NZ_FTNT01000016.1"/>
</dbReference>
<dbReference type="AlphaFoldDB" id="A0A1N7HEE6"/>
<dbReference type="OrthoDB" id="952780at2"/>
<name>A0A1N7HEE6_9NOCA</name>